<feature type="non-terminal residue" evidence="2">
    <location>
        <position position="1"/>
    </location>
</feature>
<organism evidence="2 3">
    <name type="scientific">Merops nubicus</name>
    <name type="common">Northern carmine bee-eater</name>
    <dbReference type="NCBI Taxonomy" id="57421"/>
    <lineage>
        <taxon>Eukaryota</taxon>
        <taxon>Metazoa</taxon>
        <taxon>Chordata</taxon>
        <taxon>Craniata</taxon>
        <taxon>Vertebrata</taxon>
        <taxon>Euteleostomi</taxon>
        <taxon>Archelosauria</taxon>
        <taxon>Archosauria</taxon>
        <taxon>Dinosauria</taxon>
        <taxon>Saurischia</taxon>
        <taxon>Theropoda</taxon>
        <taxon>Coelurosauria</taxon>
        <taxon>Aves</taxon>
        <taxon>Neognathae</taxon>
        <taxon>Neoaves</taxon>
        <taxon>Telluraves</taxon>
        <taxon>Coraciimorphae</taxon>
        <taxon>Coraciiformes</taxon>
        <taxon>Meropidae</taxon>
        <taxon>Merops</taxon>
    </lineage>
</organism>
<proteinExistence type="predicted"/>
<keyword evidence="3" id="KW-1185">Reference proteome</keyword>
<dbReference type="GO" id="GO:0061343">
    <property type="term" value="P:cell adhesion involved in heart morphogenesis"/>
    <property type="evidence" value="ECO:0007669"/>
    <property type="project" value="TreeGrafter"/>
</dbReference>
<dbReference type="EMBL" id="KK691212">
    <property type="protein sequence ID" value="KFQ21607.1"/>
    <property type="molecule type" value="Genomic_DNA"/>
</dbReference>
<reference evidence="2 3" key="1">
    <citation type="submission" date="2014-04" db="EMBL/GenBank/DDBJ databases">
        <title>Genome evolution of avian class.</title>
        <authorList>
            <person name="Zhang G."/>
            <person name="Li C."/>
        </authorList>
    </citation>
    <scope>NUCLEOTIDE SEQUENCE [LARGE SCALE GENOMIC DNA]</scope>
    <source>
        <strain evidence="2">BGI_N331</strain>
    </source>
</reference>
<dbReference type="Proteomes" id="UP000052967">
    <property type="component" value="Unassembled WGS sequence"/>
</dbReference>
<evidence type="ECO:0000313" key="2">
    <source>
        <dbReference type="EMBL" id="KFQ21607.1"/>
    </source>
</evidence>
<gene>
    <name evidence="2" type="ORF">N331_10258</name>
</gene>
<feature type="region of interest" description="Disordered" evidence="1">
    <location>
        <begin position="1"/>
        <end position="21"/>
    </location>
</feature>
<protein>
    <recommendedName>
        <fullName evidence="4">RNA-directed DNA polymerase from mobile element jockey</fullName>
    </recommendedName>
</protein>
<dbReference type="GO" id="GO:0007508">
    <property type="term" value="P:larval heart development"/>
    <property type="evidence" value="ECO:0007669"/>
    <property type="project" value="TreeGrafter"/>
</dbReference>
<accession>A0A091QAW4</accession>
<dbReference type="PANTHER" id="PTHR33395:SF22">
    <property type="entry name" value="REVERSE TRANSCRIPTASE DOMAIN-CONTAINING PROTEIN"/>
    <property type="match status" value="1"/>
</dbReference>
<evidence type="ECO:0000313" key="3">
    <source>
        <dbReference type="Proteomes" id="UP000052967"/>
    </source>
</evidence>
<dbReference type="AlphaFoldDB" id="A0A091QAW4"/>
<name>A0A091QAW4_MERNU</name>
<dbReference type="PANTHER" id="PTHR33395">
    <property type="entry name" value="TRANSCRIPTASE, PUTATIVE-RELATED-RELATED"/>
    <property type="match status" value="1"/>
</dbReference>
<dbReference type="GO" id="GO:0031012">
    <property type="term" value="C:extracellular matrix"/>
    <property type="evidence" value="ECO:0007669"/>
    <property type="project" value="TreeGrafter"/>
</dbReference>
<feature type="non-terminal residue" evidence="2">
    <location>
        <position position="123"/>
    </location>
</feature>
<evidence type="ECO:0008006" key="4">
    <source>
        <dbReference type="Google" id="ProtNLM"/>
    </source>
</evidence>
<evidence type="ECO:0000256" key="1">
    <source>
        <dbReference type="SAM" id="MobiDB-lite"/>
    </source>
</evidence>
<sequence length="123" mass="13919">EPQDRDHGNEVPPSVREDKVPDHMRNLNIHKSMGPDGMHPRVLRELADVFANPLSMIFEKSWQSGEIPGDWWKKGNIAPFFEKGRKAAPRNYQTVSLTSVPGKITEHSLLEGILRHTGDTEVI</sequence>